<proteinExistence type="predicted"/>
<evidence type="ECO:0000256" key="1">
    <source>
        <dbReference type="SAM" id="MobiDB-lite"/>
    </source>
</evidence>
<protein>
    <submittedName>
        <fullName evidence="2">Uncharacterized protein</fullName>
    </submittedName>
</protein>
<name>A0AAE1E9E3_9GAST</name>
<feature type="compositionally biased region" description="Basic and acidic residues" evidence="1">
    <location>
        <begin position="230"/>
        <end position="241"/>
    </location>
</feature>
<evidence type="ECO:0000313" key="3">
    <source>
        <dbReference type="Proteomes" id="UP001283361"/>
    </source>
</evidence>
<feature type="region of interest" description="Disordered" evidence="1">
    <location>
        <begin position="229"/>
        <end position="253"/>
    </location>
</feature>
<reference evidence="2" key="1">
    <citation type="journal article" date="2023" name="G3 (Bethesda)">
        <title>A reference genome for the long-term kleptoplast-retaining sea slug Elysia crispata morphotype clarki.</title>
        <authorList>
            <person name="Eastman K.E."/>
            <person name="Pendleton A.L."/>
            <person name="Shaikh M.A."/>
            <person name="Suttiyut T."/>
            <person name="Ogas R."/>
            <person name="Tomko P."/>
            <person name="Gavelis G."/>
            <person name="Widhalm J.R."/>
            <person name="Wisecaver J.H."/>
        </authorList>
    </citation>
    <scope>NUCLEOTIDE SEQUENCE</scope>
    <source>
        <strain evidence="2">ECLA1</strain>
    </source>
</reference>
<dbReference type="AlphaFoldDB" id="A0AAE1E9E3"/>
<keyword evidence="3" id="KW-1185">Reference proteome</keyword>
<organism evidence="2 3">
    <name type="scientific">Elysia crispata</name>
    <name type="common">lettuce slug</name>
    <dbReference type="NCBI Taxonomy" id="231223"/>
    <lineage>
        <taxon>Eukaryota</taxon>
        <taxon>Metazoa</taxon>
        <taxon>Spiralia</taxon>
        <taxon>Lophotrochozoa</taxon>
        <taxon>Mollusca</taxon>
        <taxon>Gastropoda</taxon>
        <taxon>Heterobranchia</taxon>
        <taxon>Euthyneura</taxon>
        <taxon>Panpulmonata</taxon>
        <taxon>Sacoglossa</taxon>
        <taxon>Placobranchoidea</taxon>
        <taxon>Plakobranchidae</taxon>
        <taxon>Elysia</taxon>
    </lineage>
</organism>
<gene>
    <name evidence="2" type="ORF">RRG08_054370</name>
</gene>
<feature type="compositionally biased region" description="Basic and acidic residues" evidence="1">
    <location>
        <begin position="86"/>
        <end position="95"/>
    </location>
</feature>
<evidence type="ECO:0000313" key="2">
    <source>
        <dbReference type="EMBL" id="KAK3799244.1"/>
    </source>
</evidence>
<comment type="caution">
    <text evidence="2">The sequence shown here is derived from an EMBL/GenBank/DDBJ whole genome shotgun (WGS) entry which is preliminary data.</text>
</comment>
<accession>A0AAE1E9E3</accession>
<dbReference type="Proteomes" id="UP001283361">
    <property type="component" value="Unassembled WGS sequence"/>
</dbReference>
<feature type="region of interest" description="Disordered" evidence="1">
    <location>
        <begin position="148"/>
        <end position="174"/>
    </location>
</feature>
<feature type="compositionally biased region" description="Polar residues" evidence="1">
    <location>
        <begin position="148"/>
        <end position="164"/>
    </location>
</feature>
<sequence length="427" mass="47557">MGEHRRALVYTPPPTVAPSIPGLGGGMRGGVLEPLGSENCLPMHAVIVKNGRIFIDGMDEQAENEGSKVGSESGEVGGSTFGVGGKQHDSPKIMRDRDTCKSKTIDSVHDLVSDDVFCDKNTNENNNYINATKRDGRGSIDTSAIASTTEGSAESGSNKNSHASMTRLLSEESEKRLEEEIDRLALEDDDAALMDGRFSQEAFDSFMRASDAEDDHLGDILLYNQLHGGGDTEDHDKENLHGTRRTPLADGSGHIDVCADAEADSSEEEVRHHLNYDLRDDHLLQYHYQVTPDDHNPDHLDRFVYHPQHFHGDVPGEFNHHIADDMGVASSGQAHFPQQRSFSPSLQDFEGYPHYLRHQGGCMFPQLSEVPYPDQGISGRPTGACRRRDSLNLEEYSTFDEDVHRLLNEDEDTSWRYVPLYPENYYR</sequence>
<dbReference type="EMBL" id="JAWDGP010000590">
    <property type="protein sequence ID" value="KAK3799244.1"/>
    <property type="molecule type" value="Genomic_DNA"/>
</dbReference>
<feature type="region of interest" description="Disordered" evidence="1">
    <location>
        <begin position="64"/>
        <end position="95"/>
    </location>
</feature>
<feature type="compositionally biased region" description="Gly residues" evidence="1">
    <location>
        <begin position="75"/>
        <end position="85"/>
    </location>
</feature>